<evidence type="ECO:0000256" key="2">
    <source>
        <dbReference type="ARBA" id="ARBA00007840"/>
    </source>
</evidence>
<evidence type="ECO:0000256" key="8">
    <source>
        <dbReference type="SAM" id="SignalP"/>
    </source>
</evidence>
<accession>A0A4P8DZU9</accession>
<dbReference type="NCBIfam" id="NF000422">
    <property type="entry name" value="blaPDC"/>
    <property type="match status" value="1"/>
</dbReference>
<dbReference type="PANTHER" id="PTHR46825:SF8">
    <property type="entry name" value="BETA-LACTAMASE-RELATED"/>
    <property type="match status" value="1"/>
</dbReference>
<dbReference type="EC" id="3.5.2.6" evidence="3 7"/>
<dbReference type="GO" id="GO:0008800">
    <property type="term" value="F:beta-lactamase activity"/>
    <property type="evidence" value="ECO:0007669"/>
    <property type="project" value="UniProtKB-UniRule"/>
</dbReference>
<dbReference type="GO" id="GO:0046677">
    <property type="term" value="P:response to antibiotic"/>
    <property type="evidence" value="ECO:0007669"/>
    <property type="project" value="UniProtKB-UniRule"/>
</dbReference>
<gene>
    <name evidence="10" type="primary">blaPDC</name>
</gene>
<dbReference type="InterPro" id="IPR058136">
    <property type="entry name" value="AmpC"/>
</dbReference>
<dbReference type="SUPFAM" id="SSF56601">
    <property type="entry name" value="beta-lactamase/transpeptidase-like"/>
    <property type="match status" value="1"/>
</dbReference>
<dbReference type="InterPro" id="IPR012338">
    <property type="entry name" value="Beta-lactam/transpept-like"/>
</dbReference>
<dbReference type="PROSITE" id="PS00336">
    <property type="entry name" value="BETA_LACTAMASE_C"/>
    <property type="match status" value="1"/>
</dbReference>
<reference evidence="10" key="1">
    <citation type="submission" date="2019-04" db="EMBL/GenBank/DDBJ databases">
        <title>Novel class C beta-lactamase, Pseudomonas-derived cephalosporinase (PDC).</title>
        <authorList>
            <person name="Bour M."/>
            <person name="Plesiat P."/>
        </authorList>
    </citation>
    <scope>NUCLEOTIDE SEQUENCE</scope>
    <source>
        <strain evidence="10">186144</strain>
    </source>
</reference>
<dbReference type="Gene3D" id="3.40.710.10">
    <property type="entry name" value="DD-peptidase/beta-lactamase superfamily"/>
    <property type="match status" value="1"/>
</dbReference>
<evidence type="ECO:0000256" key="6">
    <source>
        <dbReference type="ARBA" id="ARBA00023251"/>
    </source>
</evidence>
<evidence type="ECO:0000256" key="5">
    <source>
        <dbReference type="ARBA" id="ARBA00022801"/>
    </source>
</evidence>
<dbReference type="GO" id="GO:0030288">
    <property type="term" value="C:outer membrane-bounded periplasmic space"/>
    <property type="evidence" value="ECO:0007669"/>
    <property type="project" value="InterPro"/>
</dbReference>
<organism evidence="10">
    <name type="scientific">Pseudomonas aeruginosa</name>
    <dbReference type="NCBI Taxonomy" id="287"/>
    <lineage>
        <taxon>Bacteria</taxon>
        <taxon>Pseudomonadati</taxon>
        <taxon>Pseudomonadota</taxon>
        <taxon>Gammaproteobacteria</taxon>
        <taxon>Pseudomonadales</taxon>
        <taxon>Pseudomonadaceae</taxon>
        <taxon>Pseudomonas</taxon>
    </lineage>
</organism>
<feature type="signal peptide" evidence="8">
    <location>
        <begin position="1"/>
        <end position="26"/>
    </location>
</feature>
<proteinExistence type="inferred from homology"/>
<evidence type="ECO:0000256" key="7">
    <source>
        <dbReference type="RuleBase" id="RU361140"/>
    </source>
</evidence>
<dbReference type="InterPro" id="IPR050491">
    <property type="entry name" value="AmpC-like"/>
</dbReference>
<dbReference type="PANTHER" id="PTHR46825">
    <property type="entry name" value="D-ALANYL-D-ALANINE-CARBOXYPEPTIDASE/ENDOPEPTIDASE AMPH"/>
    <property type="match status" value="1"/>
</dbReference>
<comment type="similarity">
    <text evidence="2 7">Belongs to the class-C beta-lactamase family.</text>
</comment>
<evidence type="ECO:0000256" key="1">
    <source>
        <dbReference type="ARBA" id="ARBA00001526"/>
    </source>
</evidence>
<dbReference type="FunFam" id="3.40.710.10:FF:000012">
    <property type="entry name" value="Beta-lactamase"/>
    <property type="match status" value="1"/>
</dbReference>
<feature type="chain" id="PRO_5020931797" description="Beta-lactamase" evidence="8">
    <location>
        <begin position="27"/>
        <end position="398"/>
    </location>
</feature>
<evidence type="ECO:0000256" key="4">
    <source>
        <dbReference type="ARBA" id="ARBA00022729"/>
    </source>
</evidence>
<keyword evidence="6 7" id="KW-0046">Antibiotic resistance</keyword>
<evidence type="ECO:0000256" key="3">
    <source>
        <dbReference type="ARBA" id="ARBA00012865"/>
    </source>
</evidence>
<dbReference type="RefSeq" id="WP_150823479.1">
    <property type="nucleotide sequence ID" value="NG_066527.1"/>
</dbReference>
<evidence type="ECO:0000259" key="9">
    <source>
        <dbReference type="Pfam" id="PF00144"/>
    </source>
</evidence>
<feature type="domain" description="Beta-lactamase-related" evidence="9">
    <location>
        <begin position="38"/>
        <end position="387"/>
    </location>
</feature>
<sequence length="398" mass="43498">MRDTRFPCLCGIAASTLLFAATPAIAGEAPADRLKALVDAAVQPVMKANDIPGLAVAISLKGEPHYFSYGLASKEDGRRVTPETLFEIGSVSKTFTATLAGYALAQDKMRLDDRASQHWPALQGSRFDGISLLDLATYTAGGLPLQFPDSVQQKDQAQIRDYYRQWQPTYAPGSQRLYSNPSIGLFGYLAARSLGQPFERLMEQQLFPALGLEQTHLDVPEAALAQYAQGYGKDDRPLRVGPGPLDAEGYGVKTSAADLLRFVDANLHPERLDRPWAQALDATHRGYYKVGDMTQGLGWEAYDWPISLKRLQAGNSTPMALQPHRIARLPAPQALEGQRLLNKTGSTNGFGAYVAFVPGRDLGLVILANRNYPNAERVKIAYAILSGLEQQAKVPLKR</sequence>
<name>A0A4P8DZU9_PSEAI</name>
<dbReference type="EMBL" id="MK840565">
    <property type="protein sequence ID" value="QCO43785.1"/>
    <property type="molecule type" value="Genomic_DNA"/>
</dbReference>
<dbReference type="Pfam" id="PF00144">
    <property type="entry name" value="Beta-lactamase"/>
    <property type="match status" value="1"/>
</dbReference>
<keyword evidence="4 8" id="KW-0732">Signal</keyword>
<comment type="catalytic activity">
    <reaction evidence="1 7">
        <text>a beta-lactam + H2O = a substituted beta-amino acid</text>
        <dbReference type="Rhea" id="RHEA:20401"/>
        <dbReference type="ChEBI" id="CHEBI:15377"/>
        <dbReference type="ChEBI" id="CHEBI:35627"/>
        <dbReference type="ChEBI" id="CHEBI:140347"/>
        <dbReference type="EC" id="3.5.2.6"/>
    </reaction>
</comment>
<dbReference type="AlphaFoldDB" id="A0A4P8DZU9"/>
<protein>
    <recommendedName>
        <fullName evidence="3 7">Beta-lactamase</fullName>
        <ecNumber evidence="3 7">3.5.2.6</ecNumber>
    </recommendedName>
</protein>
<dbReference type="InterPro" id="IPR058164">
    <property type="entry name" value="AmpC_pseudomonas"/>
</dbReference>
<dbReference type="InterPro" id="IPR001586">
    <property type="entry name" value="Beta-lactam_class-C_AS"/>
</dbReference>
<evidence type="ECO:0000313" key="10">
    <source>
        <dbReference type="EMBL" id="QCO43785.1"/>
    </source>
</evidence>
<dbReference type="GO" id="GO:0017001">
    <property type="term" value="P:antibiotic catabolic process"/>
    <property type="evidence" value="ECO:0007669"/>
    <property type="project" value="InterPro"/>
</dbReference>
<dbReference type="NCBIfam" id="NF033085">
    <property type="entry name" value="bla_class_C"/>
    <property type="match status" value="1"/>
</dbReference>
<dbReference type="CARD" id="ARO:3006691">
    <property type="molecule name" value="PDC-320"/>
    <property type="mechanism identifier" value="ARO:0001004"/>
    <property type="mechanism name" value="antibiotic inactivation"/>
</dbReference>
<dbReference type="InterPro" id="IPR001466">
    <property type="entry name" value="Beta-lactam-related"/>
</dbReference>
<keyword evidence="5 7" id="KW-0378">Hydrolase</keyword>